<evidence type="ECO:0000313" key="5">
    <source>
        <dbReference type="Proteomes" id="UP000305109"/>
    </source>
</evidence>
<accession>A0ABY2RFP5</accession>
<organism evidence="4 5">
    <name type="scientific">Rhodococcus oryzae</name>
    <dbReference type="NCBI Taxonomy" id="2571143"/>
    <lineage>
        <taxon>Bacteria</taxon>
        <taxon>Bacillati</taxon>
        <taxon>Actinomycetota</taxon>
        <taxon>Actinomycetes</taxon>
        <taxon>Mycobacteriales</taxon>
        <taxon>Nocardiaceae</taxon>
        <taxon>Rhodococcus</taxon>
    </lineage>
</organism>
<dbReference type="RefSeq" id="WP_136911453.1">
    <property type="nucleotide sequence ID" value="NZ_SUMD01000011.1"/>
</dbReference>
<dbReference type="InterPro" id="IPR028098">
    <property type="entry name" value="Glyco_trans_4-like_N"/>
</dbReference>
<dbReference type="Pfam" id="PF13692">
    <property type="entry name" value="Glyco_trans_1_4"/>
    <property type="match status" value="1"/>
</dbReference>
<evidence type="ECO:0000256" key="1">
    <source>
        <dbReference type="ARBA" id="ARBA00022676"/>
    </source>
</evidence>
<dbReference type="Proteomes" id="UP000305109">
    <property type="component" value="Unassembled WGS sequence"/>
</dbReference>
<sequence length="376" mass="39923">MRIGMVCPYSFDVPGGVQAHVVELASVLIERGHKVSVLAPASEGTELPDFVVSAGRAVAIPYNGSVARLSFGPVSYARVRRWIVDNDFDVLHIHEPNAPSLSMLAMKIAEGPIVATFHTSTTKSLVLSTFQGVLAPYLEKISGRIAVSELARRWQMESLGSDAVEIPNGVDVPAFANADPLPGYPRPGGTVLFLGRYDESRKGMAVLLEALPELVAKHPDLEILVVGRGDEDRLRKDAGRYAGHLRLLGQVTDAEKASALRSADVYCAPNLGGESFGIVLVEAMAAGTAVVASELDAFRRVLRDGTAGMLVPVGDSAALATAIDSVLSDPDRRRALVGTATEVVAEYDWPVVAEQILRVYETVTVGGSGVGVEVRS</sequence>
<dbReference type="CDD" id="cd03801">
    <property type="entry name" value="GT4_PimA-like"/>
    <property type="match status" value="1"/>
</dbReference>
<comment type="caution">
    <text evidence="4">The sequence shown here is derived from an EMBL/GenBank/DDBJ whole genome shotgun (WGS) entry which is preliminary data.</text>
</comment>
<evidence type="ECO:0000259" key="3">
    <source>
        <dbReference type="Pfam" id="PF13439"/>
    </source>
</evidence>
<keyword evidence="2" id="KW-0808">Transferase</keyword>
<evidence type="ECO:0000313" key="4">
    <source>
        <dbReference type="EMBL" id="TJZ75319.1"/>
    </source>
</evidence>
<feature type="domain" description="Glycosyltransferase subfamily 4-like N-terminal" evidence="3">
    <location>
        <begin position="14"/>
        <end position="172"/>
    </location>
</feature>
<dbReference type="EMBL" id="SUMD01000011">
    <property type="protein sequence ID" value="TJZ75319.1"/>
    <property type="molecule type" value="Genomic_DNA"/>
</dbReference>
<dbReference type="Gene3D" id="3.40.50.2000">
    <property type="entry name" value="Glycogen Phosphorylase B"/>
    <property type="match status" value="2"/>
</dbReference>
<dbReference type="SUPFAM" id="SSF53756">
    <property type="entry name" value="UDP-Glycosyltransferase/glycogen phosphorylase"/>
    <property type="match status" value="1"/>
</dbReference>
<proteinExistence type="predicted"/>
<reference evidence="4 5" key="1">
    <citation type="submission" date="2019-04" db="EMBL/GenBank/DDBJ databases">
        <title>Rhodococcus oryzae sp. nov., a novel actinomycete isolated from rhizosphere soil of rice (Oryza sativa L.).</title>
        <authorList>
            <person name="Li C."/>
        </authorList>
    </citation>
    <scope>NUCLEOTIDE SEQUENCE [LARGE SCALE GENOMIC DNA]</scope>
    <source>
        <strain evidence="4 5">NEAU-CX67</strain>
    </source>
</reference>
<name>A0ABY2RFP5_9NOCA</name>
<evidence type="ECO:0000256" key="2">
    <source>
        <dbReference type="ARBA" id="ARBA00022679"/>
    </source>
</evidence>
<keyword evidence="1" id="KW-0328">Glycosyltransferase</keyword>
<keyword evidence="5" id="KW-1185">Reference proteome</keyword>
<gene>
    <name evidence="4" type="ORF">FCG67_20140</name>
</gene>
<dbReference type="Pfam" id="PF13439">
    <property type="entry name" value="Glyco_transf_4"/>
    <property type="match status" value="1"/>
</dbReference>
<protein>
    <submittedName>
        <fullName evidence="4">Glycosyltransferase family 4 protein</fullName>
    </submittedName>
</protein>
<dbReference type="PANTHER" id="PTHR12526">
    <property type="entry name" value="GLYCOSYLTRANSFERASE"/>
    <property type="match status" value="1"/>
</dbReference>
<dbReference type="PANTHER" id="PTHR12526:SF613">
    <property type="entry name" value="PHOSPHATIDYL-MYO-INOSITOL MANNOSYLTRANSFERASE"/>
    <property type="match status" value="1"/>
</dbReference>